<accession>A0A4Y7RFZ2</accession>
<evidence type="ECO:0000313" key="4">
    <source>
        <dbReference type="Proteomes" id="UP000298324"/>
    </source>
</evidence>
<evidence type="ECO:0000256" key="1">
    <source>
        <dbReference type="ARBA" id="ARBA00023239"/>
    </source>
</evidence>
<organism evidence="3 4">
    <name type="scientific">Pelotomaculum schinkii</name>
    <dbReference type="NCBI Taxonomy" id="78350"/>
    <lineage>
        <taxon>Bacteria</taxon>
        <taxon>Bacillati</taxon>
        <taxon>Bacillota</taxon>
        <taxon>Clostridia</taxon>
        <taxon>Eubacteriales</taxon>
        <taxon>Desulfotomaculaceae</taxon>
        <taxon>Pelotomaculum</taxon>
    </lineage>
</organism>
<dbReference type="Gene3D" id="3.50.30.10">
    <property type="entry name" value="Phosphohistidine domain"/>
    <property type="match status" value="1"/>
</dbReference>
<name>A0A4Y7RFZ2_9FIRM</name>
<feature type="domain" description="Phosphomevalonate dehydratase small subunit-like" evidence="2">
    <location>
        <begin position="44"/>
        <end position="109"/>
    </location>
</feature>
<comment type="caution">
    <text evidence="3">The sequence shown here is derived from an EMBL/GenBank/DDBJ whole genome shotgun (WGS) entry which is preliminary data.</text>
</comment>
<evidence type="ECO:0000259" key="2">
    <source>
        <dbReference type="Pfam" id="PF01989"/>
    </source>
</evidence>
<gene>
    <name evidence="3" type="ORF">Psch_01490</name>
</gene>
<dbReference type="RefSeq" id="WP_206663733.1">
    <property type="nucleotide sequence ID" value="NZ_QFGA01000001.1"/>
</dbReference>
<dbReference type="InterPro" id="IPR002840">
    <property type="entry name" value="PMDh-S-like_dom"/>
</dbReference>
<sequence>MKEFHGRAVIPGELKGSALVSHTGFNVLASFWKSLTEGQNPSICVDQNNKEFFGKKLTGEILCIPQVVGSTTAGMIIQSVAALGTQPKAMLFSHTAESLAISGVLLADIWENKKIITVDGLGDEFLNYVKGGEQLEITADGTVRIYE</sequence>
<evidence type="ECO:0000313" key="3">
    <source>
        <dbReference type="EMBL" id="TEB07935.1"/>
    </source>
</evidence>
<dbReference type="Proteomes" id="UP000298324">
    <property type="component" value="Unassembled WGS sequence"/>
</dbReference>
<dbReference type="GO" id="GO:0016829">
    <property type="term" value="F:lyase activity"/>
    <property type="evidence" value="ECO:0007669"/>
    <property type="project" value="UniProtKB-KW"/>
</dbReference>
<dbReference type="Pfam" id="PF01989">
    <property type="entry name" value="AcnX_swivel_put"/>
    <property type="match status" value="1"/>
</dbReference>
<dbReference type="EMBL" id="QFGA01000001">
    <property type="protein sequence ID" value="TEB07935.1"/>
    <property type="molecule type" value="Genomic_DNA"/>
</dbReference>
<dbReference type="AlphaFoldDB" id="A0A4Y7RFZ2"/>
<keyword evidence="1" id="KW-0456">Lyase</keyword>
<reference evidence="3 4" key="1">
    <citation type="journal article" date="2018" name="Environ. Microbiol.">
        <title>Novel energy conservation strategies and behaviour of Pelotomaculum schinkii driving syntrophic propionate catabolism.</title>
        <authorList>
            <person name="Hidalgo-Ahumada C.A.P."/>
            <person name="Nobu M.K."/>
            <person name="Narihiro T."/>
            <person name="Tamaki H."/>
            <person name="Liu W.T."/>
            <person name="Kamagata Y."/>
            <person name="Stams A.J.M."/>
            <person name="Imachi H."/>
            <person name="Sousa D.Z."/>
        </authorList>
    </citation>
    <scope>NUCLEOTIDE SEQUENCE [LARGE SCALE GENOMIC DNA]</scope>
    <source>
        <strain evidence="3 4">HH</strain>
    </source>
</reference>
<keyword evidence="4" id="KW-1185">Reference proteome</keyword>
<dbReference type="SUPFAM" id="SSF52016">
    <property type="entry name" value="LeuD/IlvD-like"/>
    <property type="match status" value="1"/>
</dbReference>
<proteinExistence type="predicted"/>
<protein>
    <recommendedName>
        <fullName evidence="2">Phosphomevalonate dehydratase small subunit-like domain-containing protein</fullName>
    </recommendedName>
</protein>